<dbReference type="EMBL" id="ACBW01000025">
    <property type="protein sequence ID" value="EEF74883.1"/>
    <property type="molecule type" value="Genomic_DNA"/>
</dbReference>
<proteinExistence type="predicted"/>
<accession>S0F493</accession>
<gene>
    <name evidence="1" type="ORF">BACCOPRO_00356</name>
</gene>
<dbReference type="Proteomes" id="UP000014073">
    <property type="component" value="Unassembled WGS sequence"/>
</dbReference>
<comment type="caution">
    <text evidence="1">The sequence shown here is derived from an EMBL/GenBank/DDBJ whole genome shotgun (WGS) entry which is preliminary data.</text>
</comment>
<dbReference type="STRING" id="547042.BACCOPRO_00356"/>
<evidence type="ECO:0000313" key="1">
    <source>
        <dbReference type="EMBL" id="EEF74883.1"/>
    </source>
</evidence>
<reference evidence="1 2" key="1">
    <citation type="submission" date="2008-12" db="EMBL/GenBank/DDBJ databases">
        <authorList>
            <person name="Fulton L."/>
            <person name="Clifton S."/>
            <person name="Fulton B."/>
            <person name="Xu J."/>
            <person name="Minx P."/>
            <person name="Pepin K.H."/>
            <person name="Johnson M."/>
            <person name="Bhonagiri V."/>
            <person name="Nash W.E."/>
            <person name="Mardis E.R."/>
            <person name="Wilson R.K."/>
        </authorList>
    </citation>
    <scope>NUCLEOTIDE SEQUENCE [LARGE SCALE GENOMIC DNA]</scope>
    <source>
        <strain evidence="1 2">DSM 18228</strain>
    </source>
</reference>
<sequence length="44" mass="5014">MTDIIKSITFAKVNKKGFRRSPLCVGILFLLCRFLSDTRKGLIL</sequence>
<name>S0F493_9BACT</name>
<dbReference type="AlphaFoldDB" id="S0F493"/>
<protein>
    <submittedName>
        <fullName evidence="1">Uncharacterized protein</fullName>
    </submittedName>
</protein>
<organism evidence="1 2">
    <name type="scientific">Phocaeicola coprophilus DSM 18228 = JCM 13818</name>
    <dbReference type="NCBI Taxonomy" id="547042"/>
    <lineage>
        <taxon>Bacteria</taxon>
        <taxon>Pseudomonadati</taxon>
        <taxon>Bacteroidota</taxon>
        <taxon>Bacteroidia</taxon>
        <taxon>Bacteroidales</taxon>
        <taxon>Bacteroidaceae</taxon>
        <taxon>Phocaeicola</taxon>
    </lineage>
</organism>
<evidence type="ECO:0000313" key="2">
    <source>
        <dbReference type="Proteomes" id="UP000014073"/>
    </source>
</evidence>
<dbReference type="HOGENOM" id="CLU_3212290_0_0_10"/>
<keyword evidence="2" id="KW-1185">Reference proteome</keyword>